<evidence type="ECO:0000256" key="4">
    <source>
        <dbReference type="ARBA" id="ARBA00022490"/>
    </source>
</evidence>
<evidence type="ECO:0000256" key="3">
    <source>
        <dbReference type="ARBA" id="ARBA00006411"/>
    </source>
</evidence>
<gene>
    <name evidence="6" type="primary">espG1</name>
    <name evidence="6" type="ORF">ERS007679_04025</name>
</gene>
<evidence type="ECO:0000256" key="2">
    <source>
        <dbReference type="ARBA" id="ARBA00004496"/>
    </source>
</evidence>
<comment type="subcellular location">
    <subcellularLocation>
        <location evidence="2">Cytoplasm</location>
    </subcellularLocation>
</comment>
<dbReference type="GO" id="GO:0005737">
    <property type="term" value="C:cytoplasm"/>
    <property type="evidence" value="ECO:0007669"/>
    <property type="project" value="UniProtKB-SubCell"/>
</dbReference>
<accession>A0A655J8C7</accession>
<dbReference type="Pfam" id="PF14011">
    <property type="entry name" value="ESX-1_EspG"/>
    <property type="match status" value="1"/>
</dbReference>
<sequence length="140" mass="14446">MVTAVLGPAEPANVEPLTGVATELAECTTASQLTQYGIAPASARVYAEIVGNPTGWVEIVASQRHPGGTTTQTDAAAGVLDSKLGRLVSLPRRVGGDLYGSFLPGTQQNLERALDGLLELLPAGAWLDHTSDHAQASSRG</sequence>
<dbReference type="Proteomes" id="UP000045842">
    <property type="component" value="Unassembled WGS sequence"/>
</dbReference>
<comment type="similarity">
    <text evidence="3">Belongs to the EspG family.</text>
</comment>
<evidence type="ECO:0000313" key="7">
    <source>
        <dbReference type="Proteomes" id="UP000045842"/>
    </source>
</evidence>
<name>A0A655J8C7_MYCTX</name>
<keyword evidence="5" id="KW-0143">Chaperone</keyword>
<keyword evidence="4" id="KW-0963">Cytoplasm</keyword>
<evidence type="ECO:0000256" key="5">
    <source>
        <dbReference type="ARBA" id="ARBA00023186"/>
    </source>
</evidence>
<dbReference type="InterPro" id="IPR025734">
    <property type="entry name" value="EspG"/>
</dbReference>
<evidence type="ECO:0000313" key="6">
    <source>
        <dbReference type="EMBL" id="COW56628.1"/>
    </source>
</evidence>
<dbReference type="EMBL" id="CSAD01000880">
    <property type="protein sequence ID" value="COW56628.1"/>
    <property type="molecule type" value="Genomic_DNA"/>
</dbReference>
<dbReference type="AlphaFoldDB" id="A0A655J8C7"/>
<evidence type="ECO:0000256" key="1">
    <source>
        <dbReference type="ARBA" id="ARBA00003880"/>
    </source>
</evidence>
<comment type="function">
    <text evidence="1">Specific chaperone for cognate PE/PPE proteins. Plays an important role in preventing aggregation of PE/PPE dimers.</text>
</comment>
<organism evidence="6 7">
    <name type="scientific">Mycobacterium tuberculosis</name>
    <dbReference type="NCBI Taxonomy" id="1773"/>
    <lineage>
        <taxon>Bacteria</taxon>
        <taxon>Bacillati</taxon>
        <taxon>Actinomycetota</taxon>
        <taxon>Actinomycetes</taxon>
        <taxon>Mycobacteriales</taxon>
        <taxon>Mycobacteriaceae</taxon>
        <taxon>Mycobacterium</taxon>
        <taxon>Mycobacterium tuberculosis complex</taxon>
    </lineage>
</organism>
<protein>
    <submittedName>
        <fullName evidence="6">ESX-1 secretion-associated protein EspG1</fullName>
    </submittedName>
</protein>
<reference evidence="6 7" key="1">
    <citation type="submission" date="2015-03" db="EMBL/GenBank/DDBJ databases">
        <authorList>
            <consortium name="Pathogen Informatics"/>
        </authorList>
    </citation>
    <scope>NUCLEOTIDE SEQUENCE [LARGE SCALE GENOMIC DNA]</scope>
    <source>
        <strain evidence="6 7">G09801536</strain>
    </source>
</reference>
<proteinExistence type="inferred from homology"/>